<dbReference type="AlphaFoldDB" id="A0A8H6LW09"/>
<dbReference type="EMBL" id="JACGCI010000151">
    <property type="protein sequence ID" value="KAF6743241.1"/>
    <property type="molecule type" value="Genomic_DNA"/>
</dbReference>
<keyword evidence="2" id="KW-1185">Reference proteome</keyword>
<dbReference type="Proteomes" id="UP000521943">
    <property type="component" value="Unassembled WGS sequence"/>
</dbReference>
<name>A0A8H6LW09_9AGAR</name>
<accession>A0A8H6LW09</accession>
<sequence length="357" mass="39979">MNTKSEVKRVYTKWTPPAWDANAIEKKRPDKHVKRNFGSSKAVPSTTEAEDILLERNQWSPTHGCEVIYSNGLGVHSEAWRRRRPVVSPTPSREVVVRCAVMRRRLCFPFTGCVLASWHQFRACESVEEGPNQRAQATASLSEESRSLVPATLRNVVCSSLYWPAVQIAMQTARVHRCPCTLGIPPSTVGLVPQLSELLTVVMVVVNDLRSIWAVEVSFEPLELSIDSPIVHGHRCMSRSLLPLVAVRRLDKGFRRAGLASVSRTSKVCRVLSPVLHTLVFVGSRSIEAVQPGTGSSRIALWAIASVGSGVGGGDRGQWRTGVLGRERRWRWWWANRDCQLVKSEMSREWWSLNIEP</sequence>
<reference evidence="1 2" key="1">
    <citation type="submission" date="2020-07" db="EMBL/GenBank/DDBJ databases">
        <title>Comparative genomics of pyrophilous fungi reveals a link between fire events and developmental genes.</title>
        <authorList>
            <consortium name="DOE Joint Genome Institute"/>
            <person name="Steindorff A.S."/>
            <person name="Carver A."/>
            <person name="Calhoun S."/>
            <person name="Stillman K."/>
            <person name="Liu H."/>
            <person name="Lipzen A."/>
            <person name="Pangilinan J."/>
            <person name="Labutti K."/>
            <person name="Bruns T.D."/>
            <person name="Grigoriev I.V."/>
        </authorList>
    </citation>
    <scope>NUCLEOTIDE SEQUENCE [LARGE SCALE GENOMIC DNA]</scope>
    <source>
        <strain evidence="1 2">CBS 144469</strain>
    </source>
</reference>
<organism evidence="1 2">
    <name type="scientific">Ephemerocybe angulata</name>
    <dbReference type="NCBI Taxonomy" id="980116"/>
    <lineage>
        <taxon>Eukaryota</taxon>
        <taxon>Fungi</taxon>
        <taxon>Dikarya</taxon>
        <taxon>Basidiomycota</taxon>
        <taxon>Agaricomycotina</taxon>
        <taxon>Agaricomycetes</taxon>
        <taxon>Agaricomycetidae</taxon>
        <taxon>Agaricales</taxon>
        <taxon>Agaricineae</taxon>
        <taxon>Psathyrellaceae</taxon>
        <taxon>Ephemerocybe</taxon>
    </lineage>
</organism>
<comment type="caution">
    <text evidence="1">The sequence shown here is derived from an EMBL/GenBank/DDBJ whole genome shotgun (WGS) entry which is preliminary data.</text>
</comment>
<proteinExistence type="predicted"/>
<evidence type="ECO:0000313" key="2">
    <source>
        <dbReference type="Proteomes" id="UP000521943"/>
    </source>
</evidence>
<gene>
    <name evidence="1" type="ORF">DFP72DRAFT_859165</name>
</gene>
<protein>
    <submittedName>
        <fullName evidence="1">Uncharacterized protein</fullName>
    </submittedName>
</protein>
<evidence type="ECO:0000313" key="1">
    <source>
        <dbReference type="EMBL" id="KAF6743241.1"/>
    </source>
</evidence>